<protein>
    <submittedName>
        <fullName evidence="2">Tyrosine-type recombinase/integrase</fullName>
    </submittedName>
</protein>
<dbReference type="Proteomes" id="UP001501588">
    <property type="component" value="Unassembled WGS sequence"/>
</dbReference>
<evidence type="ECO:0000313" key="3">
    <source>
        <dbReference type="Proteomes" id="UP001501588"/>
    </source>
</evidence>
<evidence type="ECO:0000313" key="2">
    <source>
        <dbReference type="EMBL" id="GAA0580089.1"/>
    </source>
</evidence>
<dbReference type="InterPro" id="IPR013762">
    <property type="entry name" value="Integrase-like_cat_sf"/>
</dbReference>
<proteinExistence type="predicted"/>
<comment type="caution">
    <text evidence="2">The sequence shown here is derived from an EMBL/GenBank/DDBJ whole genome shotgun (WGS) entry which is preliminary data.</text>
</comment>
<dbReference type="RefSeq" id="WP_343894918.1">
    <property type="nucleotide sequence ID" value="NZ_BAAAFZ010000020.1"/>
</dbReference>
<keyword evidence="1" id="KW-0233">DNA recombination</keyword>
<name>A0ABN1F1N7_9PROT</name>
<dbReference type="EMBL" id="BAAAFZ010000020">
    <property type="protein sequence ID" value="GAA0580089.1"/>
    <property type="molecule type" value="Genomic_DNA"/>
</dbReference>
<gene>
    <name evidence="2" type="ORF">GCM10009416_18100</name>
</gene>
<dbReference type="Gene3D" id="1.10.443.10">
    <property type="entry name" value="Intergrase catalytic core"/>
    <property type="match status" value="1"/>
</dbReference>
<dbReference type="InterPro" id="IPR011010">
    <property type="entry name" value="DNA_brk_join_enz"/>
</dbReference>
<reference evidence="2 3" key="1">
    <citation type="journal article" date="2019" name="Int. J. Syst. Evol. Microbiol.">
        <title>The Global Catalogue of Microorganisms (GCM) 10K type strain sequencing project: providing services to taxonomists for standard genome sequencing and annotation.</title>
        <authorList>
            <consortium name="The Broad Institute Genomics Platform"/>
            <consortium name="The Broad Institute Genome Sequencing Center for Infectious Disease"/>
            <person name="Wu L."/>
            <person name="Ma J."/>
        </authorList>
    </citation>
    <scope>NUCLEOTIDE SEQUENCE [LARGE SCALE GENOMIC DNA]</scope>
    <source>
        <strain evidence="2 3">JCM 9933</strain>
    </source>
</reference>
<dbReference type="SUPFAM" id="SSF56349">
    <property type="entry name" value="DNA breaking-rejoining enzymes"/>
    <property type="match status" value="1"/>
</dbReference>
<keyword evidence="3" id="KW-1185">Reference proteome</keyword>
<accession>A0ABN1F1N7</accession>
<organism evidence="2 3">
    <name type="scientific">Craurococcus roseus</name>
    <dbReference type="NCBI Taxonomy" id="77585"/>
    <lineage>
        <taxon>Bacteria</taxon>
        <taxon>Pseudomonadati</taxon>
        <taxon>Pseudomonadota</taxon>
        <taxon>Alphaproteobacteria</taxon>
        <taxon>Acetobacterales</taxon>
        <taxon>Acetobacteraceae</taxon>
        <taxon>Craurococcus</taxon>
    </lineage>
</organism>
<sequence length="528" mass="58016">MTARHATTARARLRGAGFVTARSGATVDNSGPVWILSPEDEISWASMPAIAEHLLAATREYVRDLIRKGSPTYARNQLMLLAHTLRPIKDLLRPPNLGEDVGVEAFSAAERDLKGRVAPGVVGGHLGAYRRWYVWCADAGFEGFDEDVATALKERRFKTNPRGVAVLSHDPDRGPLNDIEFGALVAKLRSPAGEALPPDHRAAAWLFVAFGTNAKNMRLLHEDDLLKTALDDGTAVFELRVSRIKKRTPGERDQFKTRPLDPRIGHVLEALVAANAETRASDAGWDGARFDRPLFARPRGSERLLGTPLERGAYRLGKNYSREALRLVTGALGLRAFPSGGRLHLTSRRLRYNFVARLMRSGAASLDVAEALGHTDASHVVVYFNARSDIVARLDEKLALRLAPYAQAFLGTVIRSEGEAARSGDPSRRIGHFDKETRRIDVVRSCGSFGYCGLFAPLACYTCSLFQPWLDGPHHAVLAALLLRRDRQIEIGADPKITQMHDLTICAVAEVEERCRKTKGGTAEDAAR</sequence>
<evidence type="ECO:0000256" key="1">
    <source>
        <dbReference type="ARBA" id="ARBA00023172"/>
    </source>
</evidence>